<sequence length="123" mass="13707">MRRLPALLLLLSLAGCGGDRRAVEEVLRLREEALSRGDVTLYASLLSPEYRQARPDLEQNLLHSGPIGYRSLDRRIRLDGTTAEVAGRYVMKANVKGRVLELTGQETIVLHREKDGWKIAGGL</sequence>
<dbReference type="AlphaFoldDB" id="A0A0C1QKQ9"/>
<dbReference type="InterPro" id="IPR027843">
    <property type="entry name" value="DUF4440"/>
</dbReference>
<evidence type="ECO:0000259" key="1">
    <source>
        <dbReference type="Pfam" id="PF14534"/>
    </source>
</evidence>
<protein>
    <recommendedName>
        <fullName evidence="1">DUF4440 domain-containing protein</fullName>
    </recommendedName>
</protein>
<feature type="domain" description="DUF4440" evidence="1">
    <location>
        <begin position="24"/>
        <end position="119"/>
    </location>
</feature>
<proteinExistence type="predicted"/>
<dbReference type="PROSITE" id="PS51257">
    <property type="entry name" value="PROKAR_LIPOPROTEIN"/>
    <property type="match status" value="1"/>
</dbReference>
<keyword evidence="3" id="KW-1185">Reference proteome</keyword>
<dbReference type="EMBL" id="JXBL01000001">
    <property type="protein sequence ID" value="KIE41202.1"/>
    <property type="molecule type" value="Genomic_DNA"/>
</dbReference>
<dbReference type="SUPFAM" id="SSF54427">
    <property type="entry name" value="NTF2-like"/>
    <property type="match status" value="1"/>
</dbReference>
<dbReference type="InterPro" id="IPR032710">
    <property type="entry name" value="NTF2-like_dom_sf"/>
</dbReference>
<gene>
    <name evidence="2" type="ORF">SE37_00415</name>
</gene>
<organism evidence="2 3">
    <name type="scientific">Geobacter soli</name>
    <dbReference type="NCBI Taxonomy" id="1510391"/>
    <lineage>
        <taxon>Bacteria</taxon>
        <taxon>Pseudomonadati</taxon>
        <taxon>Thermodesulfobacteriota</taxon>
        <taxon>Desulfuromonadia</taxon>
        <taxon>Geobacterales</taxon>
        <taxon>Geobacteraceae</taxon>
        <taxon>Geobacter</taxon>
    </lineage>
</organism>
<evidence type="ECO:0000313" key="2">
    <source>
        <dbReference type="EMBL" id="KIE41202.1"/>
    </source>
</evidence>
<dbReference type="Pfam" id="PF14534">
    <property type="entry name" value="DUF4440"/>
    <property type="match status" value="1"/>
</dbReference>
<dbReference type="Proteomes" id="UP000031433">
    <property type="component" value="Unassembled WGS sequence"/>
</dbReference>
<dbReference type="RefSeq" id="WP_039642744.1">
    <property type="nucleotide sequence ID" value="NZ_JXBL01000001.1"/>
</dbReference>
<comment type="caution">
    <text evidence="2">The sequence shown here is derived from an EMBL/GenBank/DDBJ whole genome shotgun (WGS) entry which is preliminary data.</text>
</comment>
<name>A0A0C1QKQ9_9BACT</name>
<dbReference type="Gene3D" id="3.10.450.50">
    <property type="match status" value="1"/>
</dbReference>
<accession>A0A0C1QKQ9</accession>
<reference evidence="2 3" key="1">
    <citation type="submission" date="2015-01" db="EMBL/GenBank/DDBJ databases">
        <title>Genome sequence of the anaerobic bacterium Geobacter soli GSS01, a dissimilatory Fe(III) reducer from soil.</title>
        <authorList>
            <person name="Yang G."/>
            <person name="Zhou S."/>
        </authorList>
    </citation>
    <scope>NUCLEOTIDE SEQUENCE [LARGE SCALE GENOMIC DNA]</scope>
    <source>
        <strain evidence="2 3">GSS01</strain>
    </source>
</reference>
<evidence type="ECO:0000313" key="3">
    <source>
        <dbReference type="Proteomes" id="UP000031433"/>
    </source>
</evidence>